<gene>
    <name evidence="2" type="ORF">BHK69_26985</name>
</gene>
<dbReference type="EMBL" id="CP017147">
    <property type="protein sequence ID" value="AOO83604.1"/>
    <property type="molecule type" value="Genomic_DNA"/>
</dbReference>
<proteinExistence type="predicted"/>
<keyword evidence="1" id="KW-0472">Membrane</keyword>
<protein>
    <submittedName>
        <fullName evidence="2">Uncharacterized protein</fullName>
    </submittedName>
</protein>
<evidence type="ECO:0000313" key="3">
    <source>
        <dbReference type="Proteomes" id="UP000094969"/>
    </source>
</evidence>
<dbReference type="KEGG" id="bvv:BHK69_26985"/>
<feature type="transmembrane region" description="Helical" evidence="1">
    <location>
        <begin position="40"/>
        <end position="62"/>
    </location>
</feature>
<dbReference type="Pfam" id="PF19606">
    <property type="entry name" value="DUF6111"/>
    <property type="match status" value="1"/>
</dbReference>
<dbReference type="RefSeq" id="WP_069692804.1">
    <property type="nucleotide sequence ID" value="NZ_CP017147.1"/>
</dbReference>
<organism evidence="2 3">
    <name type="scientific">Bosea vaviloviae</name>
    <dbReference type="NCBI Taxonomy" id="1526658"/>
    <lineage>
        <taxon>Bacteria</taxon>
        <taxon>Pseudomonadati</taxon>
        <taxon>Pseudomonadota</taxon>
        <taxon>Alphaproteobacteria</taxon>
        <taxon>Hyphomicrobiales</taxon>
        <taxon>Boseaceae</taxon>
        <taxon>Bosea</taxon>
    </lineage>
</organism>
<dbReference type="OrthoDB" id="7366326at2"/>
<name>A0A1D7U8I7_9HYPH</name>
<keyword evidence="1" id="KW-1133">Transmembrane helix</keyword>
<feature type="transmembrane region" description="Helical" evidence="1">
    <location>
        <begin position="9"/>
        <end position="25"/>
    </location>
</feature>
<dbReference type="Proteomes" id="UP000094969">
    <property type="component" value="Chromosome"/>
</dbReference>
<dbReference type="STRING" id="1526658.BHK69_26985"/>
<dbReference type="AlphaFoldDB" id="A0A1D7U8I7"/>
<evidence type="ECO:0000313" key="2">
    <source>
        <dbReference type="EMBL" id="AOO83604.1"/>
    </source>
</evidence>
<keyword evidence="3" id="KW-1185">Reference proteome</keyword>
<sequence>MLRSLIEEFLLFVLPFCAFAAYLVIRRRNPLDVEHWSPHLFRLSVLGLALGIAFFFVAGWIAPRNRGAYEPPHMENGQLVPGRFK</sequence>
<accession>A0A1D7U8I7</accession>
<reference evidence="2 3" key="1">
    <citation type="journal article" date="2015" name="Antonie Van Leeuwenhoek">
        <title>Bosea vaviloviae sp. nov., a new species of slow-growing rhizobia isolated from nodules of the relict species Vavilovia formosa (Stev.) Fed.</title>
        <authorList>
            <person name="Safronova V.I."/>
            <person name="Kuznetsova I.G."/>
            <person name="Sazanova A.L."/>
            <person name="Kimeklis A.K."/>
            <person name="Belimov A.A."/>
            <person name="Andronov E.E."/>
            <person name="Pinaev A.G."/>
            <person name="Chizhevskaya E.P."/>
            <person name="Pukhaev A.R."/>
            <person name="Popov K.P."/>
            <person name="Willems A."/>
            <person name="Tikhonovich I.A."/>
        </authorList>
    </citation>
    <scope>NUCLEOTIDE SEQUENCE [LARGE SCALE GENOMIC DNA]</scope>
    <source>
        <strain evidence="2 3">Vaf18</strain>
    </source>
</reference>
<evidence type="ECO:0000256" key="1">
    <source>
        <dbReference type="SAM" id="Phobius"/>
    </source>
</evidence>
<dbReference type="InterPro" id="IPR046093">
    <property type="entry name" value="DUF6111"/>
</dbReference>
<keyword evidence="1" id="KW-0812">Transmembrane</keyword>